<keyword evidence="4" id="KW-0249">Electron transport</keyword>
<evidence type="ECO:0000256" key="5">
    <source>
        <dbReference type="ARBA" id="ARBA00023004"/>
    </source>
</evidence>
<evidence type="ECO:0000256" key="6">
    <source>
        <dbReference type="PROSITE-ProRule" id="PRU00433"/>
    </source>
</evidence>
<keyword evidence="10" id="KW-1185">Reference proteome</keyword>
<dbReference type="PANTHER" id="PTHR19328">
    <property type="entry name" value="HEDGEHOG-INTERACTING PROTEIN"/>
    <property type="match status" value="1"/>
</dbReference>
<dbReference type="Gene3D" id="1.10.760.10">
    <property type="entry name" value="Cytochrome c-like domain"/>
    <property type="match status" value="1"/>
</dbReference>
<dbReference type="Pfam" id="PF13442">
    <property type="entry name" value="Cytochrome_CBB3"/>
    <property type="match status" value="1"/>
</dbReference>
<dbReference type="EMBL" id="BSOT01000002">
    <property type="protein sequence ID" value="GLR69334.1"/>
    <property type="molecule type" value="Genomic_DNA"/>
</dbReference>
<dbReference type="GO" id="GO:0009055">
    <property type="term" value="F:electron transfer activity"/>
    <property type="evidence" value="ECO:0007669"/>
    <property type="project" value="InterPro"/>
</dbReference>
<evidence type="ECO:0000313" key="10">
    <source>
        <dbReference type="Proteomes" id="UP001156601"/>
    </source>
</evidence>
<evidence type="ECO:0000256" key="1">
    <source>
        <dbReference type="ARBA" id="ARBA00022448"/>
    </source>
</evidence>
<dbReference type="SUPFAM" id="SSF46626">
    <property type="entry name" value="Cytochrome c"/>
    <property type="match status" value="1"/>
</dbReference>
<proteinExistence type="predicted"/>
<evidence type="ECO:0000259" key="8">
    <source>
        <dbReference type="PROSITE" id="PS51007"/>
    </source>
</evidence>
<dbReference type="Pfam" id="PF07995">
    <property type="entry name" value="GSDH"/>
    <property type="match status" value="1"/>
</dbReference>
<dbReference type="GO" id="GO:0005506">
    <property type="term" value="F:iron ion binding"/>
    <property type="evidence" value="ECO:0007669"/>
    <property type="project" value="InterPro"/>
</dbReference>
<dbReference type="PROSITE" id="PS51007">
    <property type="entry name" value="CYTC"/>
    <property type="match status" value="1"/>
</dbReference>
<evidence type="ECO:0000256" key="4">
    <source>
        <dbReference type="ARBA" id="ARBA00022982"/>
    </source>
</evidence>
<dbReference type="InterPro" id="IPR036909">
    <property type="entry name" value="Cyt_c-like_dom_sf"/>
</dbReference>
<dbReference type="Proteomes" id="UP001156601">
    <property type="component" value="Unassembled WGS sequence"/>
</dbReference>
<dbReference type="InterPro" id="IPR012938">
    <property type="entry name" value="Glc/Sorbosone_DH"/>
</dbReference>
<keyword evidence="7" id="KW-0732">Signal</keyword>
<organism evidence="9 10">
    <name type="scientific">Agaribacter marinus</name>
    <dbReference type="NCBI Taxonomy" id="1431249"/>
    <lineage>
        <taxon>Bacteria</taxon>
        <taxon>Pseudomonadati</taxon>
        <taxon>Pseudomonadota</taxon>
        <taxon>Gammaproteobacteria</taxon>
        <taxon>Alteromonadales</taxon>
        <taxon>Alteromonadaceae</taxon>
        <taxon>Agaribacter</taxon>
    </lineage>
</organism>
<dbReference type="PRINTS" id="PR00605">
    <property type="entry name" value="CYTCHROMECIC"/>
</dbReference>
<dbReference type="AlphaFoldDB" id="A0AA37WI30"/>
<dbReference type="InterPro" id="IPR008168">
    <property type="entry name" value="Cyt_C_IC"/>
</dbReference>
<dbReference type="PANTHER" id="PTHR19328:SF75">
    <property type="entry name" value="ALDOSE SUGAR DEHYDROGENASE YLII"/>
    <property type="match status" value="1"/>
</dbReference>
<protein>
    <recommendedName>
        <fullName evidence="8">Cytochrome c domain-containing protein</fullName>
    </recommendedName>
</protein>
<reference evidence="9" key="2">
    <citation type="submission" date="2023-01" db="EMBL/GenBank/DDBJ databases">
        <title>Draft genome sequence of Agaribacter marinus strain NBRC 110023.</title>
        <authorList>
            <person name="Sun Q."/>
            <person name="Mori K."/>
        </authorList>
    </citation>
    <scope>NUCLEOTIDE SEQUENCE</scope>
    <source>
        <strain evidence="9">NBRC 110023</strain>
    </source>
</reference>
<dbReference type="InterPro" id="IPR011041">
    <property type="entry name" value="Quinoprot_gluc/sorb_DH_b-prop"/>
</dbReference>
<evidence type="ECO:0000313" key="9">
    <source>
        <dbReference type="EMBL" id="GLR69334.1"/>
    </source>
</evidence>
<feature type="chain" id="PRO_5041270949" description="Cytochrome c domain-containing protein" evidence="7">
    <location>
        <begin position="35"/>
        <end position="476"/>
    </location>
</feature>
<keyword evidence="5 6" id="KW-0408">Iron</keyword>
<dbReference type="InterPro" id="IPR011042">
    <property type="entry name" value="6-blade_b-propeller_TolB-like"/>
</dbReference>
<reference evidence="9" key="1">
    <citation type="journal article" date="2014" name="Int. J. Syst. Evol. Microbiol.">
        <title>Complete genome sequence of Corynebacterium casei LMG S-19264T (=DSM 44701T), isolated from a smear-ripened cheese.</title>
        <authorList>
            <consortium name="US DOE Joint Genome Institute (JGI-PGF)"/>
            <person name="Walter F."/>
            <person name="Albersmeier A."/>
            <person name="Kalinowski J."/>
            <person name="Ruckert C."/>
        </authorList>
    </citation>
    <scope>NUCLEOTIDE SEQUENCE</scope>
    <source>
        <strain evidence="9">NBRC 110023</strain>
    </source>
</reference>
<evidence type="ECO:0000256" key="7">
    <source>
        <dbReference type="SAM" id="SignalP"/>
    </source>
</evidence>
<dbReference type="InterPro" id="IPR009056">
    <property type="entry name" value="Cyt_c-like_dom"/>
</dbReference>
<keyword evidence="2 6" id="KW-0349">Heme</keyword>
<accession>A0AA37WI30</accession>
<feature type="signal peptide" evidence="7">
    <location>
        <begin position="1"/>
        <end position="34"/>
    </location>
</feature>
<feature type="domain" description="Cytochrome c" evidence="8">
    <location>
        <begin position="12"/>
        <end position="112"/>
    </location>
</feature>
<dbReference type="GO" id="GO:0020037">
    <property type="term" value="F:heme binding"/>
    <property type="evidence" value="ECO:0007669"/>
    <property type="project" value="InterPro"/>
</dbReference>
<evidence type="ECO:0000256" key="3">
    <source>
        <dbReference type="ARBA" id="ARBA00022723"/>
    </source>
</evidence>
<name>A0AA37WI30_9ALTE</name>
<keyword evidence="1" id="KW-0813">Transport</keyword>
<comment type="caution">
    <text evidence="9">The sequence shown here is derived from an EMBL/GenBank/DDBJ whole genome shotgun (WGS) entry which is preliminary data.</text>
</comment>
<dbReference type="RefSeq" id="WP_284215664.1">
    <property type="nucleotide sequence ID" value="NZ_BSOT01000002.1"/>
</dbReference>
<keyword evidence="3 6" id="KW-0479">Metal-binding</keyword>
<sequence length="476" mass="52048">MNALALSHKTKKFITGGVSLFALSLSAFSSSLYAEEKVEELYKKNCASCHGKALGGGMADSFLNDKWLKDGSAASLTHFIKKGATDRGMPAWEAALSDDQIRSLVIYINEQRYKLAREANKPNTKSKTITSLGHTFNIENIHTAESILWAIEYLPDGSMLATQRDGALLQISADGKSSSKIKDFPAVWHHVQGGLLDITLHPDYAKNGWVYVAYAASEDGKQGASKIARGKVSNGKWVEHQDIYTAPNSAYSDSGRHFGSRIVFSEGYVYFGFGERGDRPTAQNMASPNGKVFRLHDDGRVPNDNPFVGQKGALPGIWSLGHRNPQGMVVEPNTNRIWEAEHGPRGGDEINVIARGANYGWPVITYGMNYNGTPITHLTEKEGMEQPKHYWVPSIAVAGITFYDGDMFSKWKGKMLAGGMGIQELQLLSTKGDTIDNVDVILSDRGRIRDVSVAPDGAIMLVVTIDGKGHILRLSI</sequence>
<evidence type="ECO:0000256" key="2">
    <source>
        <dbReference type="ARBA" id="ARBA00022617"/>
    </source>
</evidence>
<dbReference type="SUPFAM" id="SSF50952">
    <property type="entry name" value="Soluble quinoprotein glucose dehydrogenase"/>
    <property type="match status" value="1"/>
</dbReference>
<gene>
    <name evidence="9" type="ORF">GCM10007852_02420</name>
</gene>
<dbReference type="Gene3D" id="2.120.10.30">
    <property type="entry name" value="TolB, C-terminal domain"/>
    <property type="match status" value="1"/>
</dbReference>